<dbReference type="Proteomes" id="UP001519342">
    <property type="component" value="Unassembled WGS sequence"/>
</dbReference>
<reference evidence="1 2" key="1">
    <citation type="submission" date="2021-03" db="EMBL/GenBank/DDBJ databases">
        <title>Genomic Encyclopedia of Type Strains, Phase IV (KMG-IV): sequencing the most valuable type-strain genomes for metagenomic binning, comparative biology and taxonomic classification.</title>
        <authorList>
            <person name="Goeker M."/>
        </authorList>
    </citation>
    <scope>NUCLEOTIDE SEQUENCE [LARGE SCALE GENOMIC DNA]</scope>
    <source>
        <strain evidence="1 2">DSM 24004</strain>
    </source>
</reference>
<keyword evidence="2" id="KW-1185">Reference proteome</keyword>
<name>A0ABS4GCD0_9FIRM</name>
<evidence type="ECO:0000313" key="1">
    <source>
        <dbReference type="EMBL" id="MBP1925339.1"/>
    </source>
</evidence>
<accession>A0ABS4GCD0</accession>
<dbReference type="RefSeq" id="WP_280922373.1">
    <property type="nucleotide sequence ID" value="NZ_JAGGKS010000003.1"/>
</dbReference>
<dbReference type="EMBL" id="JAGGKS010000003">
    <property type="protein sequence ID" value="MBP1925339.1"/>
    <property type="molecule type" value="Genomic_DNA"/>
</dbReference>
<sequence>MKNWFKKFIDKLAKANEESFGDKPLDCCSLNKENNSNNQKK</sequence>
<proteinExistence type="predicted"/>
<protein>
    <submittedName>
        <fullName evidence="1">Uncharacterized protein</fullName>
    </submittedName>
</protein>
<evidence type="ECO:0000313" key="2">
    <source>
        <dbReference type="Proteomes" id="UP001519342"/>
    </source>
</evidence>
<dbReference type="NCBIfam" id="NF040898">
    <property type="entry name" value="CC_mini_metal"/>
    <property type="match status" value="1"/>
</dbReference>
<comment type="caution">
    <text evidence="1">The sequence shown here is derived from an EMBL/GenBank/DDBJ whole genome shotgun (WGS) entry which is preliminary data.</text>
</comment>
<gene>
    <name evidence="1" type="ORF">J2Z76_001198</name>
</gene>
<organism evidence="1 2">
    <name type="scientific">Sedimentibacter acidaminivorans</name>
    <dbReference type="NCBI Taxonomy" id="913099"/>
    <lineage>
        <taxon>Bacteria</taxon>
        <taxon>Bacillati</taxon>
        <taxon>Bacillota</taxon>
        <taxon>Tissierellia</taxon>
        <taxon>Sedimentibacter</taxon>
    </lineage>
</organism>